<accession>A0A818T811</accession>
<sequence>MPADISRYIVPTAIWIGIALGQSVWNGQHAEARGSILRVTVAIVQGDMNNSSAAKRIIATRVNGGWLGFLVEAPCSMWKCNSAQCKQLYNCLTIDIKQQMPADISRYIVPTAIWIGIALGQSVWNGQHAEFF</sequence>
<gene>
    <name evidence="1" type="ORF">GRG538_LOCUS26904</name>
</gene>
<name>A0A818T811_9BILA</name>
<dbReference type="EMBL" id="CAJNYT010004666">
    <property type="protein sequence ID" value="CAF3679265.1"/>
    <property type="molecule type" value="Genomic_DNA"/>
</dbReference>
<dbReference type="Proteomes" id="UP000663872">
    <property type="component" value="Unassembled WGS sequence"/>
</dbReference>
<proteinExistence type="predicted"/>
<protein>
    <submittedName>
        <fullName evidence="1">Uncharacterized protein</fullName>
    </submittedName>
</protein>
<dbReference type="AlphaFoldDB" id="A0A818T811"/>
<comment type="caution">
    <text evidence="1">The sequence shown here is derived from an EMBL/GenBank/DDBJ whole genome shotgun (WGS) entry which is preliminary data.</text>
</comment>
<organism evidence="1 2">
    <name type="scientific">Rotaria socialis</name>
    <dbReference type="NCBI Taxonomy" id="392032"/>
    <lineage>
        <taxon>Eukaryota</taxon>
        <taxon>Metazoa</taxon>
        <taxon>Spiralia</taxon>
        <taxon>Gnathifera</taxon>
        <taxon>Rotifera</taxon>
        <taxon>Eurotatoria</taxon>
        <taxon>Bdelloidea</taxon>
        <taxon>Philodinida</taxon>
        <taxon>Philodinidae</taxon>
        <taxon>Rotaria</taxon>
    </lineage>
</organism>
<evidence type="ECO:0000313" key="1">
    <source>
        <dbReference type="EMBL" id="CAF3679265.1"/>
    </source>
</evidence>
<evidence type="ECO:0000313" key="2">
    <source>
        <dbReference type="Proteomes" id="UP000663872"/>
    </source>
</evidence>
<reference evidence="1" key="1">
    <citation type="submission" date="2021-02" db="EMBL/GenBank/DDBJ databases">
        <authorList>
            <person name="Nowell W R."/>
        </authorList>
    </citation>
    <scope>NUCLEOTIDE SEQUENCE</scope>
</reference>